<dbReference type="Pfam" id="PF07224">
    <property type="entry name" value="Chlorophyllase"/>
    <property type="match status" value="1"/>
</dbReference>
<dbReference type="Gene3D" id="3.40.50.1820">
    <property type="entry name" value="alpha/beta hydrolase"/>
    <property type="match status" value="1"/>
</dbReference>
<dbReference type="EMBL" id="CACVAY010000046">
    <property type="protein sequence ID" value="CAA6810596.1"/>
    <property type="molecule type" value="Genomic_DNA"/>
</dbReference>
<dbReference type="GO" id="GO:0006508">
    <property type="term" value="P:proteolysis"/>
    <property type="evidence" value="ECO:0007669"/>
    <property type="project" value="UniProtKB-KW"/>
</dbReference>
<accession>A0A6S6T6W8</accession>
<dbReference type="AlphaFoldDB" id="A0A6S6T6W8"/>
<dbReference type="InterPro" id="IPR050300">
    <property type="entry name" value="GDXG_lipolytic_enzyme"/>
</dbReference>
<reference evidence="2" key="1">
    <citation type="submission" date="2020-01" db="EMBL/GenBank/DDBJ databases">
        <authorList>
            <person name="Meier V. D."/>
            <person name="Meier V D."/>
        </authorList>
    </citation>
    <scope>NUCLEOTIDE SEQUENCE</scope>
    <source>
        <strain evidence="2">HLG_WM_MAG_07</strain>
    </source>
</reference>
<proteinExistence type="predicted"/>
<evidence type="ECO:0000256" key="1">
    <source>
        <dbReference type="ARBA" id="ARBA00022801"/>
    </source>
</evidence>
<feature type="non-terminal residue" evidence="2">
    <location>
        <position position="1"/>
    </location>
</feature>
<gene>
    <name evidence="2" type="ORF">HELGO_WM35812</name>
</gene>
<dbReference type="SUPFAM" id="SSF53474">
    <property type="entry name" value="alpha/beta-Hydrolases"/>
    <property type="match status" value="1"/>
</dbReference>
<protein>
    <submittedName>
        <fullName evidence="2">Bacillolysin (Neutral protease)</fullName>
    </submittedName>
</protein>
<keyword evidence="1" id="KW-0378">Hydrolase</keyword>
<organism evidence="2">
    <name type="scientific">uncultured Thiotrichaceae bacterium</name>
    <dbReference type="NCBI Taxonomy" id="298394"/>
    <lineage>
        <taxon>Bacteria</taxon>
        <taxon>Pseudomonadati</taxon>
        <taxon>Pseudomonadota</taxon>
        <taxon>Gammaproteobacteria</taxon>
        <taxon>Thiotrichales</taxon>
        <taxon>Thiotrichaceae</taxon>
        <taxon>environmental samples</taxon>
    </lineage>
</organism>
<dbReference type="InterPro" id="IPR029058">
    <property type="entry name" value="AB_hydrolase_fold"/>
</dbReference>
<dbReference type="InterPro" id="IPR017395">
    <property type="entry name" value="Chlorophyllase-like"/>
</dbReference>
<dbReference type="GO" id="GO:0008233">
    <property type="term" value="F:peptidase activity"/>
    <property type="evidence" value="ECO:0007669"/>
    <property type="project" value="UniProtKB-KW"/>
</dbReference>
<name>A0A6S6T6W8_9GAMM</name>
<keyword evidence="2" id="KW-0645">Protease</keyword>
<dbReference type="PANTHER" id="PTHR48081">
    <property type="entry name" value="AB HYDROLASE SUPERFAMILY PROTEIN C4A8.06C"/>
    <property type="match status" value="1"/>
</dbReference>
<evidence type="ECO:0000313" key="2">
    <source>
        <dbReference type="EMBL" id="CAA6810596.1"/>
    </source>
</evidence>
<sequence>SIDIDNLPVGEYEVRAFFNNRFDDEAVASFVIKEYWEKGGDNIAEITLPNNKGFVYSPVGHGEDLPVVFFAYGGYYSDHEKYHKTLLNFIASRGYHAVFVEYENGDFTNATSAANKFAEAVAAYEDLNLQGVNKQKIGVVGHSSGGGLAFKVLKELKDTYQYGSDKSFVMAIDPWFAFEMNQQDLKDLPNNTNTLILQFGPGGNNMKSLLIDGESRNYSTDGKIAGTLFKYLNELYPENVDYKIFANVGDDRGHKYLNDDITEGNRNNKGNNYERMKDGLKPLGALMDFTFHDNLEAKAIALENNQRAEQHIFPKQNYAFKCTHNEFTDAVGKLLDTDVNYCPEDIPRSDN</sequence>